<comment type="caution">
    <text evidence="1">The sequence shown here is derived from an EMBL/GenBank/DDBJ whole genome shotgun (WGS) entry which is preliminary data.</text>
</comment>
<keyword evidence="2" id="KW-1185">Reference proteome</keyword>
<accession>A0ABV5JED3</accession>
<protein>
    <submittedName>
        <fullName evidence="1">Helix-turn-helix domain-containing protein</fullName>
    </submittedName>
</protein>
<dbReference type="InterPro" id="IPR036390">
    <property type="entry name" value="WH_DNA-bd_sf"/>
</dbReference>
<gene>
    <name evidence="1" type="ORF">ACFFUT_08515</name>
</gene>
<dbReference type="Gene3D" id="1.10.10.10">
    <property type="entry name" value="Winged helix-like DNA-binding domain superfamily/Winged helix DNA-binding domain"/>
    <property type="match status" value="1"/>
</dbReference>
<name>A0ABV5JED3_9RHOB</name>
<dbReference type="RefSeq" id="WP_213891103.1">
    <property type="nucleotide sequence ID" value="NZ_JAGFNU010000018.1"/>
</dbReference>
<dbReference type="Proteomes" id="UP001589683">
    <property type="component" value="Unassembled WGS sequence"/>
</dbReference>
<dbReference type="SUPFAM" id="SSF46785">
    <property type="entry name" value="Winged helix' DNA-binding domain"/>
    <property type="match status" value="1"/>
</dbReference>
<sequence length="210" mass="24159">MKGDSLDRIFAANVANVDSRLNAKANLVFSRLLFYRNSHSGLCNPSMEKLAFDLGCSSRTIRTAIRKLEKFGYVKTKRRWRGTRCNHYDLLIPSGRKAYDIAEEERFNYRKVPADKQKEEKNKEKRHFERRNSGTFAPTARIEVSAKESAKKLEAVHLKVVDLLGGGNQGWERFGCIPDEKRDCIDQLFRNGTLDKDQAVKKMLEALDEE</sequence>
<reference evidence="1 2" key="1">
    <citation type="submission" date="2024-09" db="EMBL/GenBank/DDBJ databases">
        <authorList>
            <person name="Sun Q."/>
            <person name="Mori K."/>
        </authorList>
    </citation>
    <scope>NUCLEOTIDE SEQUENCE [LARGE SCALE GENOMIC DNA]</scope>
    <source>
        <strain evidence="1 2">CECT 8726</strain>
    </source>
</reference>
<organism evidence="1 2">
    <name type="scientific">Pseudohalocynthiibacter aestuariivivens</name>
    <dbReference type="NCBI Taxonomy" id="1591409"/>
    <lineage>
        <taxon>Bacteria</taxon>
        <taxon>Pseudomonadati</taxon>
        <taxon>Pseudomonadota</taxon>
        <taxon>Alphaproteobacteria</taxon>
        <taxon>Rhodobacterales</taxon>
        <taxon>Paracoccaceae</taxon>
        <taxon>Pseudohalocynthiibacter</taxon>
    </lineage>
</organism>
<dbReference type="EMBL" id="JBHMEA010000030">
    <property type="protein sequence ID" value="MFB9231827.1"/>
    <property type="molecule type" value="Genomic_DNA"/>
</dbReference>
<evidence type="ECO:0000313" key="1">
    <source>
        <dbReference type="EMBL" id="MFB9231827.1"/>
    </source>
</evidence>
<dbReference type="Pfam" id="PF13730">
    <property type="entry name" value="HTH_36"/>
    <property type="match status" value="1"/>
</dbReference>
<proteinExistence type="predicted"/>
<dbReference type="InterPro" id="IPR036388">
    <property type="entry name" value="WH-like_DNA-bd_sf"/>
</dbReference>
<evidence type="ECO:0000313" key="2">
    <source>
        <dbReference type="Proteomes" id="UP001589683"/>
    </source>
</evidence>